<dbReference type="PANTHER" id="PTHR30050">
    <property type="entry name" value="CHROMOSOMAL REPLICATION INITIATOR PROTEIN DNAA"/>
    <property type="match status" value="1"/>
</dbReference>
<dbReference type="SUPFAM" id="SSF52540">
    <property type="entry name" value="P-loop containing nucleoside triphosphate hydrolases"/>
    <property type="match status" value="1"/>
</dbReference>
<dbReference type="GO" id="GO:0003688">
    <property type="term" value="F:DNA replication origin binding"/>
    <property type="evidence" value="ECO:0007669"/>
    <property type="project" value="TreeGrafter"/>
</dbReference>
<evidence type="ECO:0000313" key="2">
    <source>
        <dbReference type="EMBL" id="WAW10973.1"/>
    </source>
</evidence>
<dbReference type="Gene3D" id="3.40.50.300">
    <property type="entry name" value="P-loop containing nucleotide triphosphate hydrolases"/>
    <property type="match status" value="1"/>
</dbReference>
<dbReference type="Pfam" id="PF22688">
    <property type="entry name" value="Hda_lid"/>
    <property type="match status" value="1"/>
</dbReference>
<accession>A0A9E9M1V8</accession>
<evidence type="ECO:0000313" key="3">
    <source>
        <dbReference type="Proteomes" id="UP001156215"/>
    </source>
</evidence>
<dbReference type="InterPro" id="IPR017788">
    <property type="entry name" value="Hda"/>
</dbReference>
<dbReference type="InterPro" id="IPR055199">
    <property type="entry name" value="Hda_lid"/>
</dbReference>
<dbReference type="GO" id="GO:0032297">
    <property type="term" value="P:negative regulation of DNA-templated DNA replication initiation"/>
    <property type="evidence" value="ECO:0007669"/>
    <property type="project" value="InterPro"/>
</dbReference>
<sequence>MQQLLLDISTQKTPSLEKFVTGKNEELLELLRHLALRQSPEHFIYLWGESAVGKTHLLKALAQYLPARYISAQSDNESFLYDPHITLYLLDDCDSLSAEKQIAAFNLFNDVRANQAFLVTTGATSPSHLPVRDDLKSRMSWGLAYRIHGLTDEEKMDALKKVAQERGFSLSQDVLPYLITHYPRDMHSLVVILDALDRYSLQTKRAITLPLLREMMQQTENKNA</sequence>
<dbReference type="NCBIfam" id="TIGR03420">
    <property type="entry name" value="DnaA_homol_Hda"/>
    <property type="match status" value="1"/>
</dbReference>
<evidence type="ECO:0000259" key="1">
    <source>
        <dbReference type="Pfam" id="PF22688"/>
    </source>
</evidence>
<dbReference type="PANTHER" id="PTHR30050:SF5">
    <property type="entry name" value="DNAA REGULATORY INACTIVATOR HDA"/>
    <property type="match status" value="1"/>
</dbReference>
<gene>
    <name evidence="2" type="primary">hda</name>
    <name evidence="2" type="ORF">NB640_04885</name>
</gene>
<protein>
    <submittedName>
        <fullName evidence="2">DnaA regulatory inactivator Hda</fullName>
    </submittedName>
</protein>
<dbReference type="CDD" id="cd00009">
    <property type="entry name" value="AAA"/>
    <property type="match status" value="1"/>
</dbReference>
<dbReference type="KEGG" id="ovb:NB640_04885"/>
<keyword evidence="3" id="KW-1185">Reference proteome</keyword>
<dbReference type="Gene3D" id="1.10.8.60">
    <property type="match status" value="1"/>
</dbReference>
<dbReference type="Proteomes" id="UP001156215">
    <property type="component" value="Chromosome"/>
</dbReference>
<reference evidence="2" key="1">
    <citation type="journal article" date="2022" name="Front. Microbiol.">
        <title>New perspectives on an old grouping: The genomic and phenotypic variability of Oxalobacter formigenes and the implications for calcium oxalate stone prevention.</title>
        <authorList>
            <person name="Chmiel J.A."/>
            <person name="Carr C."/>
            <person name="Stuivenberg G.A."/>
            <person name="Venema R."/>
            <person name="Chanyi R.M."/>
            <person name="Al K.F."/>
            <person name="Giguere D."/>
            <person name="Say H."/>
            <person name="Akouris P.P."/>
            <person name="Dominguez Romero S.A."/>
            <person name="Kwong A."/>
            <person name="Tai V."/>
            <person name="Koval S.F."/>
            <person name="Razvi H."/>
            <person name="Bjazevic J."/>
            <person name="Burton J.P."/>
        </authorList>
    </citation>
    <scope>NUCLEOTIDE SEQUENCE</scope>
    <source>
        <strain evidence="2">WoOx3</strain>
    </source>
</reference>
<feature type="domain" description="Hda lid" evidence="1">
    <location>
        <begin position="152"/>
        <end position="216"/>
    </location>
</feature>
<dbReference type="GO" id="GO:0005886">
    <property type="term" value="C:plasma membrane"/>
    <property type="evidence" value="ECO:0007669"/>
    <property type="project" value="TreeGrafter"/>
</dbReference>
<name>A0A9E9M1V8_9BURK</name>
<organism evidence="2 3">
    <name type="scientific">Oxalobacter vibrioformis</name>
    <dbReference type="NCBI Taxonomy" id="933080"/>
    <lineage>
        <taxon>Bacteria</taxon>
        <taxon>Pseudomonadati</taxon>
        <taxon>Pseudomonadota</taxon>
        <taxon>Betaproteobacteria</taxon>
        <taxon>Burkholderiales</taxon>
        <taxon>Oxalobacteraceae</taxon>
        <taxon>Oxalobacter</taxon>
    </lineage>
</organism>
<dbReference type="InterPro" id="IPR027417">
    <property type="entry name" value="P-loop_NTPase"/>
</dbReference>
<proteinExistence type="predicted"/>
<dbReference type="EMBL" id="CP098242">
    <property type="protein sequence ID" value="WAW10973.1"/>
    <property type="molecule type" value="Genomic_DNA"/>
</dbReference>
<dbReference type="GO" id="GO:0006270">
    <property type="term" value="P:DNA replication initiation"/>
    <property type="evidence" value="ECO:0007669"/>
    <property type="project" value="TreeGrafter"/>
</dbReference>
<dbReference type="RefSeq" id="WP_269310057.1">
    <property type="nucleotide sequence ID" value="NZ_CP098242.1"/>
</dbReference>
<dbReference type="AlphaFoldDB" id="A0A9E9M1V8"/>